<evidence type="ECO:0000256" key="2">
    <source>
        <dbReference type="ARBA" id="ARBA00010286"/>
    </source>
</evidence>
<feature type="binding site" evidence="7">
    <location>
        <position position="92"/>
    </location>
    <ligand>
        <name>substrate</name>
    </ligand>
</feature>
<dbReference type="GO" id="GO:0006145">
    <property type="term" value="P:purine nucleobase catabolic process"/>
    <property type="evidence" value="ECO:0007669"/>
    <property type="project" value="TreeGrafter"/>
</dbReference>
<organism evidence="10 11">
    <name type="scientific">Candidatus Monoglobus merdigallinarum</name>
    <dbReference type="NCBI Taxonomy" id="2838698"/>
    <lineage>
        <taxon>Bacteria</taxon>
        <taxon>Bacillati</taxon>
        <taxon>Bacillota</taxon>
        <taxon>Clostridia</taxon>
        <taxon>Monoglobales</taxon>
        <taxon>Monoglobaceae</taxon>
        <taxon>Monoglobus</taxon>
    </lineage>
</organism>
<feature type="binding site" evidence="7">
    <location>
        <position position="177"/>
    </location>
    <ligand>
        <name>Zn(2+)</name>
        <dbReference type="ChEBI" id="CHEBI:29105"/>
        <label>2</label>
    </ligand>
</feature>
<feature type="binding site" evidence="7">
    <location>
        <position position="303"/>
    </location>
    <ligand>
        <name>Zn(2+)</name>
        <dbReference type="ChEBI" id="CHEBI:29105"/>
        <label>1</label>
    </ligand>
</feature>
<reference evidence="10" key="2">
    <citation type="submission" date="2021-04" db="EMBL/GenBank/DDBJ databases">
        <authorList>
            <person name="Gilroy R."/>
        </authorList>
    </citation>
    <scope>NUCLEOTIDE SEQUENCE</scope>
    <source>
        <strain evidence="10">5790</strain>
    </source>
</reference>
<evidence type="ECO:0000256" key="3">
    <source>
        <dbReference type="ARBA" id="ARBA00022723"/>
    </source>
</evidence>
<dbReference type="GO" id="GO:0008270">
    <property type="term" value="F:zinc ion binding"/>
    <property type="evidence" value="ECO:0007669"/>
    <property type="project" value="UniProtKB-UniRule"/>
</dbReference>
<dbReference type="PANTHER" id="PTHR43668">
    <property type="entry name" value="ALLANTOINASE"/>
    <property type="match status" value="1"/>
</dbReference>
<feature type="binding site" evidence="7">
    <location>
        <position position="307"/>
    </location>
    <ligand>
        <name>substrate</name>
    </ligand>
</feature>
<comment type="caution">
    <text evidence="10">The sequence shown here is derived from an EMBL/GenBank/DDBJ whole genome shotgun (WGS) entry which is preliminary data.</text>
</comment>
<sequence>MLIKGGHVVDPANNIDKTLDVFVKDGVICAVGENIAEAADEVIDAGGLTVAPGLIDLHVHFREPGYEYKEDIESGSRAAARGGVTTVVCMPNTNPPIDSRALVEYVMNRGKEAGLTNVLTCGCITKGQQGKELSEIGELCEAGAAGISDDGRPVISSSLMLRALEYSKMFGIPVMSHSEDLDLVDGGAMNDGYMSTYLGLKGIPKCAESAAVARDVLIAEECGGILHVCHVSTAGSIDAVRRAKQRGARITCETAPHYFSLTEKAVDGFNTNAKMNPPLRDESDAEAVKEGLRDGTIDAIATDHAPHDRDEKEIEFALAPNGIVGLETSLALSYTNLVMSGVLTLPQLIEKMSLNPARIINIDKGTLGVGKAADIVIFETENEFTVNTDEFASKNSNCPYDGMKLRGRVNTTILGGKIVYQR</sequence>
<accession>A0A9D1TL38</accession>
<keyword evidence="3 7" id="KW-0479">Metal-binding</keyword>
<dbReference type="InterPro" id="IPR002195">
    <property type="entry name" value="Dihydroorotase_CS"/>
</dbReference>
<evidence type="ECO:0000256" key="5">
    <source>
        <dbReference type="ARBA" id="ARBA00022833"/>
    </source>
</evidence>
<reference evidence="10" key="1">
    <citation type="journal article" date="2021" name="PeerJ">
        <title>Extensive microbial diversity within the chicken gut microbiome revealed by metagenomics and culture.</title>
        <authorList>
            <person name="Gilroy R."/>
            <person name="Ravi A."/>
            <person name="Getino M."/>
            <person name="Pursley I."/>
            <person name="Horton D.L."/>
            <person name="Alikhan N.F."/>
            <person name="Baker D."/>
            <person name="Gharbi K."/>
            <person name="Hall N."/>
            <person name="Watson M."/>
            <person name="Adriaenssens E.M."/>
            <person name="Foster-Nyarko E."/>
            <person name="Jarju S."/>
            <person name="Secka A."/>
            <person name="Antonio M."/>
            <person name="Oren A."/>
            <person name="Chaudhuri R.R."/>
            <person name="La Ragione R."/>
            <person name="Hildebrand F."/>
            <person name="Pallen M.J."/>
        </authorList>
    </citation>
    <scope>NUCLEOTIDE SEQUENCE</scope>
    <source>
        <strain evidence="10">5790</strain>
    </source>
</reference>
<feature type="binding site" evidence="7">
    <location>
        <position position="150"/>
    </location>
    <ligand>
        <name>Zn(2+)</name>
        <dbReference type="ChEBI" id="CHEBI:29105"/>
        <label>1</label>
    </ligand>
</feature>
<comment type="cofactor">
    <cofactor evidence="7">
        <name>Zn(2+)</name>
        <dbReference type="ChEBI" id="CHEBI:29105"/>
    </cofactor>
    <text evidence="7">Binds 2 Zn(2+) ions per subunit.</text>
</comment>
<comment type="caution">
    <text evidence="7">Lacks conserved residue(s) required for the propagation of feature annotation.</text>
</comment>
<dbReference type="InterPro" id="IPR004722">
    <property type="entry name" value="DHOase"/>
</dbReference>
<dbReference type="Gene3D" id="2.30.40.10">
    <property type="entry name" value="Urease, subunit C, domain 1"/>
    <property type="match status" value="1"/>
</dbReference>
<name>A0A9D1TL38_9FIRM</name>
<feature type="binding site" evidence="7">
    <location>
        <position position="150"/>
    </location>
    <ligand>
        <name>Zn(2+)</name>
        <dbReference type="ChEBI" id="CHEBI:29105"/>
        <label>2</label>
    </ligand>
</feature>
<keyword evidence="4 7" id="KW-0378">Hydrolase</keyword>
<dbReference type="GO" id="GO:0044205">
    <property type="term" value="P:'de novo' UMP biosynthetic process"/>
    <property type="evidence" value="ECO:0007669"/>
    <property type="project" value="UniProtKB-UniRule"/>
</dbReference>
<dbReference type="GO" id="GO:0004038">
    <property type="term" value="F:allantoinase activity"/>
    <property type="evidence" value="ECO:0007669"/>
    <property type="project" value="TreeGrafter"/>
</dbReference>
<comment type="function">
    <text evidence="1 7">Catalyzes the reversible cyclization of carbamoyl aspartate to dihydroorotate.</text>
</comment>
<dbReference type="PROSITE" id="PS00483">
    <property type="entry name" value="DIHYDROOROTASE_2"/>
    <property type="match status" value="1"/>
</dbReference>
<dbReference type="InterPro" id="IPR024403">
    <property type="entry name" value="DHOase_cat"/>
</dbReference>
<evidence type="ECO:0000259" key="9">
    <source>
        <dbReference type="Pfam" id="PF12890"/>
    </source>
</evidence>
<evidence type="ECO:0000256" key="7">
    <source>
        <dbReference type="HAMAP-Rule" id="MF_00220"/>
    </source>
</evidence>
<dbReference type="NCBIfam" id="TIGR00857">
    <property type="entry name" value="pyrC_multi"/>
    <property type="match status" value="1"/>
</dbReference>
<dbReference type="AlphaFoldDB" id="A0A9D1TL38"/>
<dbReference type="GO" id="GO:0004151">
    <property type="term" value="F:dihydroorotase activity"/>
    <property type="evidence" value="ECO:0007669"/>
    <property type="project" value="UniProtKB-UniRule"/>
</dbReference>
<comment type="pathway">
    <text evidence="7">Pyrimidine metabolism; UMP biosynthesis via de novo pathway; (S)-dihydroorotate from bicarbonate: step 3/3.</text>
</comment>
<dbReference type="PROSITE" id="PS00482">
    <property type="entry name" value="DIHYDROOROTASE_1"/>
    <property type="match status" value="1"/>
</dbReference>
<dbReference type="InterPro" id="IPR050138">
    <property type="entry name" value="DHOase/Allantoinase_Hydrolase"/>
</dbReference>
<feature type="binding site" evidence="7">
    <location>
        <position position="276"/>
    </location>
    <ligand>
        <name>substrate</name>
    </ligand>
</feature>
<dbReference type="InterPro" id="IPR013108">
    <property type="entry name" value="Amidohydro_3"/>
</dbReference>
<dbReference type="GO" id="GO:0005737">
    <property type="term" value="C:cytoplasm"/>
    <property type="evidence" value="ECO:0007669"/>
    <property type="project" value="TreeGrafter"/>
</dbReference>
<gene>
    <name evidence="7" type="primary">pyrC</name>
    <name evidence="10" type="ORF">H9900_01690</name>
</gene>
<protein>
    <recommendedName>
        <fullName evidence="7">Dihydroorotase</fullName>
        <shortName evidence="7">DHOase</shortName>
        <ecNumber evidence="7">3.5.2.3</ecNumber>
    </recommendedName>
</protein>
<evidence type="ECO:0000313" key="11">
    <source>
        <dbReference type="Proteomes" id="UP000824162"/>
    </source>
</evidence>
<dbReference type="HAMAP" id="MF_00220_B">
    <property type="entry name" value="PyrC_classI_B"/>
    <property type="match status" value="1"/>
</dbReference>
<dbReference type="CDD" id="cd01317">
    <property type="entry name" value="DHOase_IIa"/>
    <property type="match status" value="1"/>
</dbReference>
<feature type="binding site" evidence="7">
    <location>
        <position position="60"/>
    </location>
    <ligand>
        <name>Zn(2+)</name>
        <dbReference type="ChEBI" id="CHEBI:29105"/>
        <label>1</label>
    </ligand>
</feature>
<evidence type="ECO:0000313" key="10">
    <source>
        <dbReference type="EMBL" id="HIV85502.1"/>
    </source>
</evidence>
<dbReference type="EC" id="3.5.2.3" evidence="7"/>
<evidence type="ECO:0000256" key="6">
    <source>
        <dbReference type="ARBA" id="ARBA00022975"/>
    </source>
</evidence>
<dbReference type="Proteomes" id="UP000824162">
    <property type="component" value="Unassembled WGS sequence"/>
</dbReference>
<feature type="domain" description="Dihydroorotase catalytic" evidence="9">
    <location>
        <begin position="50"/>
        <end position="234"/>
    </location>
</feature>
<feature type="binding site" evidence="7">
    <location>
        <begin position="60"/>
        <end position="62"/>
    </location>
    <ligand>
        <name>substrate</name>
    </ligand>
</feature>
<feature type="binding site" evidence="7">
    <location>
        <position position="58"/>
    </location>
    <ligand>
        <name>Zn(2+)</name>
        <dbReference type="ChEBI" id="CHEBI:29105"/>
        <label>1</label>
    </ligand>
</feature>
<dbReference type="Gene3D" id="3.20.20.140">
    <property type="entry name" value="Metal-dependent hydrolases"/>
    <property type="match status" value="1"/>
</dbReference>
<feature type="active site" evidence="7">
    <location>
        <position position="303"/>
    </location>
</feature>
<dbReference type="EMBL" id="DXIJ01000034">
    <property type="protein sequence ID" value="HIV85502.1"/>
    <property type="molecule type" value="Genomic_DNA"/>
</dbReference>
<keyword evidence="5 7" id="KW-0862">Zinc</keyword>
<feature type="binding site" evidence="7">
    <location>
        <position position="230"/>
    </location>
    <ligand>
        <name>Zn(2+)</name>
        <dbReference type="ChEBI" id="CHEBI:29105"/>
        <label>2</label>
    </ligand>
</feature>
<evidence type="ECO:0000259" key="8">
    <source>
        <dbReference type="Pfam" id="PF07969"/>
    </source>
</evidence>
<dbReference type="InterPro" id="IPR032466">
    <property type="entry name" value="Metal_Hydrolase"/>
</dbReference>
<keyword evidence="6 7" id="KW-0665">Pyrimidine biosynthesis</keyword>
<feature type="domain" description="Amidohydrolase 3" evidence="8">
    <location>
        <begin position="238"/>
        <end position="420"/>
    </location>
</feature>
<evidence type="ECO:0000256" key="4">
    <source>
        <dbReference type="ARBA" id="ARBA00022801"/>
    </source>
</evidence>
<proteinExistence type="inferred from homology"/>
<dbReference type="Pfam" id="PF07969">
    <property type="entry name" value="Amidohydro_3"/>
    <property type="match status" value="1"/>
</dbReference>
<comment type="catalytic activity">
    <reaction evidence="7">
        <text>(S)-dihydroorotate + H2O = N-carbamoyl-L-aspartate + H(+)</text>
        <dbReference type="Rhea" id="RHEA:24296"/>
        <dbReference type="ChEBI" id="CHEBI:15377"/>
        <dbReference type="ChEBI" id="CHEBI:15378"/>
        <dbReference type="ChEBI" id="CHEBI:30864"/>
        <dbReference type="ChEBI" id="CHEBI:32814"/>
        <dbReference type="EC" id="3.5.2.3"/>
    </reaction>
</comment>
<dbReference type="InterPro" id="IPR011059">
    <property type="entry name" value="Metal-dep_hydrolase_composite"/>
</dbReference>
<evidence type="ECO:0000256" key="1">
    <source>
        <dbReference type="ARBA" id="ARBA00002368"/>
    </source>
</evidence>
<dbReference type="PANTHER" id="PTHR43668:SF2">
    <property type="entry name" value="ALLANTOINASE"/>
    <property type="match status" value="1"/>
</dbReference>
<dbReference type="Pfam" id="PF12890">
    <property type="entry name" value="DHOase"/>
    <property type="match status" value="1"/>
</dbReference>
<dbReference type="SUPFAM" id="SSF51338">
    <property type="entry name" value="Composite domain of metallo-dependent hydrolases"/>
    <property type="match status" value="1"/>
</dbReference>
<dbReference type="SUPFAM" id="SSF51556">
    <property type="entry name" value="Metallo-dependent hydrolases"/>
    <property type="match status" value="1"/>
</dbReference>
<comment type="similarity">
    <text evidence="2 7">Belongs to the metallo-dependent hydrolases superfamily. DHOase family. Class I DHOase subfamily.</text>
</comment>